<dbReference type="Gene3D" id="3.40.50.300">
    <property type="entry name" value="P-loop containing nucleotide triphosphate hydrolases"/>
    <property type="match status" value="1"/>
</dbReference>
<name>A0ABD5QNF6_9EURY</name>
<evidence type="ECO:0000256" key="2">
    <source>
        <dbReference type="ARBA" id="ARBA00049666"/>
    </source>
</evidence>
<dbReference type="Proteomes" id="UP001596145">
    <property type="component" value="Unassembled WGS sequence"/>
</dbReference>
<dbReference type="SUPFAM" id="SSF52540">
    <property type="entry name" value="P-loop containing nucleoside triphosphate hydrolases"/>
    <property type="match status" value="1"/>
</dbReference>
<dbReference type="NCBIfam" id="NF045487">
    <property type="entry name" value="ASRP"/>
    <property type="match status" value="1"/>
</dbReference>
<feature type="coiled-coil region" evidence="3">
    <location>
        <begin position="364"/>
        <end position="506"/>
    </location>
</feature>
<accession>A0ABD5QNF6</accession>
<sequence length="650" mass="73301">MARSEVALESVRVHARNIGGIDRTTVDLSPGVTLLRGRNATHRSSFLQAVMAGLGSTRPSLKGDADEGEVTLDVDGETYSRTLTRRDGTVVFDGEPYLDDPTAADLFAFLLGDNEARSAVARGEDLREVIMRPIDVDAIEAAIGERARERDAIDDRLADLEGIETELPRLESKRRSLRERLDEKRTELEEVEDAIERADADLEESRERREEIDDAFETVRRARSELEDLRFERSTEEATVAELESERAELEADLEEFDAPETDPDRIDDRIDDLRERKRDLDDTLGELRSVINFNEDMLADGDLDIGSIGVDGGEGTENDVTDALVDGADRTVCWSCGSRVERTAIEETIERLRDLHGEKLSDRNDLQARIDELSERRSAVLDRTREIERTRDRLSDVATEIEGCRDRIDELNAAIAEKEAEIDRLETKARDAGGPDYDEVVGLHRDATELELEIEGIRTDLEDVDAEIDDVEAAIEERDRLEDEREGLTDELVDLRTRVDRIEADAVESFNEHMTAVLDILEYDNIERIWIERRERDDADGRRGTVRTESELHVVRSTDEGASYQDSVAHLSESERAVTGLVFALAGYLAHEVYEDIPFVLLDSLEVIDADRIARVVEYFQEYAEHLVVALLPEDAAALDDGYDVVSDI</sequence>
<evidence type="ECO:0000256" key="3">
    <source>
        <dbReference type="SAM" id="Coils"/>
    </source>
</evidence>
<dbReference type="PANTHER" id="PTHR32114">
    <property type="entry name" value="ABC TRANSPORTER ABCH.3"/>
    <property type="match status" value="1"/>
</dbReference>
<dbReference type="AlphaFoldDB" id="A0ABD5QNF6"/>
<dbReference type="PANTHER" id="PTHR32114:SF2">
    <property type="entry name" value="ABC TRANSPORTER ABCH.3"/>
    <property type="match status" value="1"/>
</dbReference>
<dbReference type="InterPro" id="IPR027417">
    <property type="entry name" value="P-loop_NTPase"/>
</dbReference>
<evidence type="ECO:0000256" key="1">
    <source>
        <dbReference type="ARBA" id="ARBA00023054"/>
    </source>
</evidence>
<gene>
    <name evidence="4" type="ORF">ACFPJA_02685</name>
</gene>
<dbReference type="RefSeq" id="WP_122105663.1">
    <property type="nucleotide sequence ID" value="NZ_JBHSKV010000002.1"/>
</dbReference>
<keyword evidence="5" id="KW-1185">Reference proteome</keyword>
<dbReference type="EMBL" id="JBHSKV010000002">
    <property type="protein sequence ID" value="MFC5133637.1"/>
    <property type="molecule type" value="Genomic_DNA"/>
</dbReference>
<reference evidence="4 5" key="1">
    <citation type="journal article" date="2019" name="Int. J. Syst. Evol. Microbiol.">
        <title>The Global Catalogue of Microorganisms (GCM) 10K type strain sequencing project: providing services to taxonomists for standard genome sequencing and annotation.</title>
        <authorList>
            <consortium name="The Broad Institute Genomics Platform"/>
            <consortium name="The Broad Institute Genome Sequencing Center for Infectious Disease"/>
            <person name="Wu L."/>
            <person name="Ma J."/>
        </authorList>
    </citation>
    <scope>NUCLEOTIDE SEQUENCE [LARGE SCALE GENOMIC DNA]</scope>
    <source>
        <strain evidence="4 5">CGMCC 1.16026</strain>
    </source>
</reference>
<dbReference type="SUPFAM" id="SSF46966">
    <property type="entry name" value="Spectrin repeat"/>
    <property type="match status" value="1"/>
</dbReference>
<protein>
    <submittedName>
        <fullName evidence="4">Archaea-specific SMC-related protein</fullName>
    </submittedName>
</protein>
<proteinExistence type="inferred from homology"/>
<comment type="similarity">
    <text evidence="2">Belongs to the Sph1/Sph2 family.</text>
</comment>
<keyword evidence="1 3" id="KW-0175">Coiled coil</keyword>
<dbReference type="Gene3D" id="1.20.58.60">
    <property type="match status" value="1"/>
</dbReference>
<organism evidence="4 5">
    <name type="scientific">Halorubrum glutamatedens</name>
    <dbReference type="NCBI Taxonomy" id="2707018"/>
    <lineage>
        <taxon>Archaea</taxon>
        <taxon>Methanobacteriati</taxon>
        <taxon>Methanobacteriota</taxon>
        <taxon>Stenosarchaea group</taxon>
        <taxon>Halobacteria</taxon>
        <taxon>Halobacteriales</taxon>
        <taxon>Haloferacaceae</taxon>
        <taxon>Halorubrum</taxon>
    </lineage>
</organism>
<evidence type="ECO:0000313" key="4">
    <source>
        <dbReference type="EMBL" id="MFC5133637.1"/>
    </source>
</evidence>
<evidence type="ECO:0000313" key="5">
    <source>
        <dbReference type="Proteomes" id="UP001596145"/>
    </source>
</evidence>
<comment type="caution">
    <text evidence="4">The sequence shown here is derived from an EMBL/GenBank/DDBJ whole genome shotgun (WGS) entry which is preliminary data.</text>
</comment>
<feature type="coiled-coil region" evidence="3">
    <location>
        <begin position="160"/>
        <end position="291"/>
    </location>
</feature>